<protein>
    <submittedName>
        <fullName evidence="3">Uncharacterized protein</fullName>
    </submittedName>
</protein>
<feature type="region of interest" description="Disordered" evidence="1">
    <location>
        <begin position="1"/>
        <end position="22"/>
    </location>
</feature>
<keyword evidence="2" id="KW-0472">Membrane</keyword>
<dbReference type="OrthoDB" id="5428055at2759"/>
<dbReference type="Proteomes" id="UP000316270">
    <property type="component" value="Chromosome 17"/>
</dbReference>
<evidence type="ECO:0000313" key="3">
    <source>
        <dbReference type="EMBL" id="QDS77325.1"/>
    </source>
</evidence>
<evidence type="ECO:0000256" key="1">
    <source>
        <dbReference type="SAM" id="MobiDB-lite"/>
    </source>
</evidence>
<evidence type="ECO:0000313" key="4">
    <source>
        <dbReference type="Proteomes" id="UP000316270"/>
    </source>
</evidence>
<reference evidence="3 4" key="1">
    <citation type="submission" date="2019-07" db="EMBL/GenBank/DDBJ databases">
        <title>Finished genome of Venturia effusa.</title>
        <authorList>
            <person name="Young C.A."/>
            <person name="Cox M.P."/>
            <person name="Ganley A.R.D."/>
            <person name="David W.J."/>
        </authorList>
    </citation>
    <scope>NUCLEOTIDE SEQUENCE [LARGE SCALE GENOMIC DNA]</scope>
    <source>
        <strain evidence="4">albino</strain>
    </source>
</reference>
<dbReference type="Gene3D" id="1.20.58.340">
    <property type="entry name" value="Magnesium transport protein CorA, transmembrane region"/>
    <property type="match status" value="1"/>
</dbReference>
<gene>
    <name evidence="3" type="ORF">FKW77_004877</name>
</gene>
<dbReference type="EMBL" id="CP042201">
    <property type="protein sequence ID" value="QDS77325.1"/>
    <property type="molecule type" value="Genomic_DNA"/>
</dbReference>
<feature type="transmembrane region" description="Helical" evidence="2">
    <location>
        <begin position="507"/>
        <end position="527"/>
    </location>
</feature>
<accession>A0A517LNW2</accession>
<feature type="transmembrane region" description="Helical" evidence="2">
    <location>
        <begin position="476"/>
        <end position="495"/>
    </location>
</feature>
<dbReference type="AlphaFoldDB" id="A0A517LNW2"/>
<keyword evidence="4" id="KW-1185">Reference proteome</keyword>
<organism evidence="3 4">
    <name type="scientific">Venturia effusa</name>
    <dbReference type="NCBI Taxonomy" id="50376"/>
    <lineage>
        <taxon>Eukaryota</taxon>
        <taxon>Fungi</taxon>
        <taxon>Dikarya</taxon>
        <taxon>Ascomycota</taxon>
        <taxon>Pezizomycotina</taxon>
        <taxon>Dothideomycetes</taxon>
        <taxon>Pleosporomycetidae</taxon>
        <taxon>Venturiales</taxon>
        <taxon>Venturiaceae</taxon>
        <taxon>Venturia</taxon>
    </lineage>
</organism>
<keyword evidence="2" id="KW-1133">Transmembrane helix</keyword>
<evidence type="ECO:0000256" key="2">
    <source>
        <dbReference type="SAM" id="Phobius"/>
    </source>
</evidence>
<proteinExistence type="predicted"/>
<name>A0A517LNW2_9PEZI</name>
<dbReference type="STRING" id="50376.A0A517LNW2"/>
<keyword evidence="2" id="KW-0812">Transmembrane</keyword>
<sequence>MAIQSLSQAALDEAEDEGSWSPTQYFPKNLDCNILQICNNNEPYLETIFLLADERRPDLRFLRDELKRQIEERTFHNSRMAVLEFSNGTLVNAGQPTWPDGPSKLREDWTKEQNPRSRLYVLEDITAGYVEVLGTHFDLDPSFFAKHLRNTTWESSWDAADPSPLPSSNTNTGKTATYCIWYPEMLIFPDEGTELDNHEVSYFCHTNLYRQISWVRGSKRNGWRVGTIMRKVSVAIKDLGDDVWEGLIVVDPPVGNVIFSQQRIKNMMEPVAVPIIKLYKGGFIDFRPWNQQARSATQGRPPGHLSMLDNIIHNAIDPGRDETRNMTVLSTLSFTNQVAVSRWTNLLAYLKEKISKLEWIQERTRTGGKSNWPSNGRHQLDDIETGLQEIGHWRRSTTIYHEWIETNVSDLTRFFDMIQKRKDTYIPYPGKRDWEYLLKTMDGWKNRTNDDVQATFALLSLVEGQKSLDEAENARLLATLGVIYLPFSLAAGILSMNDEFAAGSKHFWTFFAVAFPLLAASLVLAGMPRWQRTISNAWRGREDKLKDRKRKEKKNVVVGKAEV</sequence>